<dbReference type="EMBL" id="JACHBX010000001">
    <property type="protein sequence ID" value="MBB6132851.1"/>
    <property type="molecule type" value="Genomic_DNA"/>
</dbReference>
<dbReference type="Pfam" id="PF00990">
    <property type="entry name" value="GGDEF"/>
    <property type="match status" value="1"/>
</dbReference>
<keyword evidence="6" id="KW-1185">Reference proteome</keyword>
<reference evidence="5 6" key="1">
    <citation type="submission" date="2020-08" db="EMBL/GenBank/DDBJ databases">
        <title>The Agave Microbiome: Exploring the role of microbial communities in plant adaptations to desert environments.</title>
        <authorList>
            <person name="Partida-Martinez L.P."/>
        </authorList>
    </citation>
    <scope>NUCLEOTIDE SEQUENCE [LARGE SCALE GENOMIC DNA]</scope>
    <source>
        <strain evidence="5 6">AT3.2</strain>
    </source>
</reference>
<dbReference type="Pfam" id="PF01590">
    <property type="entry name" value="GAF"/>
    <property type="match status" value="1"/>
</dbReference>
<dbReference type="SUPFAM" id="SSF55073">
    <property type="entry name" value="Nucleotide cyclase"/>
    <property type="match status" value="1"/>
</dbReference>
<name>A0A7X0CC96_9BURK</name>
<gene>
    <name evidence="5" type="ORF">HD842_000962</name>
</gene>
<dbReference type="SUPFAM" id="SSF55781">
    <property type="entry name" value="GAF domain-like"/>
    <property type="match status" value="1"/>
</dbReference>
<accession>A0A7X0CC96</accession>
<evidence type="ECO:0000259" key="4">
    <source>
        <dbReference type="PROSITE" id="PS50887"/>
    </source>
</evidence>
<dbReference type="InterPro" id="IPR043128">
    <property type="entry name" value="Rev_trsase/Diguanyl_cyclase"/>
</dbReference>
<dbReference type="EC" id="2.7.7.65" evidence="1"/>
<evidence type="ECO:0000313" key="5">
    <source>
        <dbReference type="EMBL" id="MBB6132851.1"/>
    </source>
</evidence>
<dbReference type="PROSITE" id="PS50887">
    <property type="entry name" value="GGDEF"/>
    <property type="match status" value="1"/>
</dbReference>
<feature type="transmembrane region" description="Helical" evidence="3">
    <location>
        <begin position="12"/>
        <end position="32"/>
    </location>
</feature>
<dbReference type="Gene3D" id="3.30.450.40">
    <property type="match status" value="1"/>
</dbReference>
<sequence length="567" mass="61231">MFSRLDPSLKVFGALIIIIVACLATLPCISSYQANATLHALQDGAKKERAYNLALSLLKDAETGQRGFLIGSDESFLDPYNVGVAGIPAALEDLHRLASSDQERTLVARIASLSQAKVLEMDSSIRLKRAGKTQAAIDAVASQKGKLLMDELRTQFGRQIYVLAEQRKVLRDELTSTLGYNSALGIGAALASLVVIVATVLIVTRSLNKQAEVANQSQLLAENNALLAKQSAVRAERLSVAAEMLHALDSVKAPSELARMLPVFLRKLLPDTAGAVYLYRNSRDALELNASWNLTDKAPPAIARDECWCLRLGKMNVATAQHDLFCDHGTPWIGKYASQTCVPMISQGDVVGVLMVLDDRHEDNQSDSMHIIALAEQLSLAISNVSLRDTLRHQSTVDPLTGLYNRRFFDESLKRELARAQRSQSACSVVMIDLDHFKRVNDTYGHEGGDLVLKAASHAILQRVRASDVVCRYGGEELVLMLPDCSAEEAQKCAEGIRSSIGGIVIEHAGQTISGISASFGVAQWPGHGDGEQALLSAADRALYAAKKGGRNQVMVADVVIPALEGA</sequence>
<dbReference type="GO" id="GO:1902201">
    <property type="term" value="P:negative regulation of bacterial-type flagellum-dependent cell motility"/>
    <property type="evidence" value="ECO:0007669"/>
    <property type="project" value="TreeGrafter"/>
</dbReference>
<dbReference type="PROSITE" id="PS51257">
    <property type="entry name" value="PROKAR_LIPOPROTEIN"/>
    <property type="match status" value="1"/>
</dbReference>
<dbReference type="SMART" id="SM00267">
    <property type="entry name" value="GGDEF"/>
    <property type="match status" value="1"/>
</dbReference>
<dbReference type="PANTHER" id="PTHR45138">
    <property type="entry name" value="REGULATORY COMPONENTS OF SENSORY TRANSDUCTION SYSTEM"/>
    <property type="match status" value="1"/>
</dbReference>
<dbReference type="GO" id="GO:0043709">
    <property type="term" value="P:cell adhesion involved in single-species biofilm formation"/>
    <property type="evidence" value="ECO:0007669"/>
    <property type="project" value="TreeGrafter"/>
</dbReference>
<protein>
    <recommendedName>
        <fullName evidence="1">diguanylate cyclase</fullName>
        <ecNumber evidence="1">2.7.7.65</ecNumber>
    </recommendedName>
</protein>
<dbReference type="InterPro" id="IPR050469">
    <property type="entry name" value="Diguanylate_Cyclase"/>
</dbReference>
<dbReference type="InterPro" id="IPR029016">
    <property type="entry name" value="GAF-like_dom_sf"/>
</dbReference>
<organism evidence="5 6">
    <name type="scientific">Massilia aurea</name>
    <dbReference type="NCBI Taxonomy" id="373040"/>
    <lineage>
        <taxon>Bacteria</taxon>
        <taxon>Pseudomonadati</taxon>
        <taxon>Pseudomonadota</taxon>
        <taxon>Betaproteobacteria</taxon>
        <taxon>Burkholderiales</taxon>
        <taxon>Oxalobacteraceae</taxon>
        <taxon>Telluria group</taxon>
        <taxon>Massilia</taxon>
    </lineage>
</organism>
<dbReference type="Proteomes" id="UP000540787">
    <property type="component" value="Unassembled WGS sequence"/>
</dbReference>
<proteinExistence type="predicted"/>
<evidence type="ECO:0000256" key="2">
    <source>
        <dbReference type="ARBA" id="ARBA00034247"/>
    </source>
</evidence>
<evidence type="ECO:0000256" key="1">
    <source>
        <dbReference type="ARBA" id="ARBA00012528"/>
    </source>
</evidence>
<feature type="domain" description="GGDEF" evidence="4">
    <location>
        <begin position="425"/>
        <end position="559"/>
    </location>
</feature>
<feature type="transmembrane region" description="Helical" evidence="3">
    <location>
        <begin position="178"/>
        <end position="203"/>
    </location>
</feature>
<dbReference type="FunFam" id="3.30.70.270:FF:000001">
    <property type="entry name" value="Diguanylate cyclase domain protein"/>
    <property type="match status" value="1"/>
</dbReference>
<dbReference type="GO" id="GO:0052621">
    <property type="term" value="F:diguanylate cyclase activity"/>
    <property type="evidence" value="ECO:0007669"/>
    <property type="project" value="UniProtKB-EC"/>
</dbReference>
<dbReference type="Gene3D" id="3.30.70.270">
    <property type="match status" value="1"/>
</dbReference>
<keyword evidence="3" id="KW-0812">Transmembrane</keyword>
<dbReference type="CDD" id="cd01949">
    <property type="entry name" value="GGDEF"/>
    <property type="match status" value="1"/>
</dbReference>
<dbReference type="AlphaFoldDB" id="A0A7X0CC96"/>
<keyword evidence="3" id="KW-1133">Transmembrane helix</keyword>
<dbReference type="RefSeq" id="WP_183551660.1">
    <property type="nucleotide sequence ID" value="NZ_JACHBX010000001.1"/>
</dbReference>
<comment type="caution">
    <text evidence="5">The sequence shown here is derived from an EMBL/GenBank/DDBJ whole genome shotgun (WGS) entry which is preliminary data.</text>
</comment>
<dbReference type="Pfam" id="PF05227">
    <property type="entry name" value="CHASE3"/>
    <property type="match status" value="1"/>
</dbReference>
<dbReference type="NCBIfam" id="TIGR00254">
    <property type="entry name" value="GGDEF"/>
    <property type="match status" value="1"/>
</dbReference>
<dbReference type="InterPro" id="IPR007891">
    <property type="entry name" value="CHASE3"/>
</dbReference>
<dbReference type="InterPro" id="IPR003018">
    <property type="entry name" value="GAF"/>
</dbReference>
<keyword evidence="3" id="KW-0472">Membrane</keyword>
<dbReference type="InterPro" id="IPR029787">
    <property type="entry name" value="Nucleotide_cyclase"/>
</dbReference>
<dbReference type="CDD" id="cd19410">
    <property type="entry name" value="HK9-like_sensor"/>
    <property type="match status" value="1"/>
</dbReference>
<evidence type="ECO:0000313" key="6">
    <source>
        <dbReference type="Proteomes" id="UP000540787"/>
    </source>
</evidence>
<comment type="catalytic activity">
    <reaction evidence="2">
        <text>2 GTP = 3',3'-c-di-GMP + 2 diphosphate</text>
        <dbReference type="Rhea" id="RHEA:24898"/>
        <dbReference type="ChEBI" id="CHEBI:33019"/>
        <dbReference type="ChEBI" id="CHEBI:37565"/>
        <dbReference type="ChEBI" id="CHEBI:58805"/>
        <dbReference type="EC" id="2.7.7.65"/>
    </reaction>
</comment>
<dbReference type="PANTHER" id="PTHR45138:SF9">
    <property type="entry name" value="DIGUANYLATE CYCLASE DGCM-RELATED"/>
    <property type="match status" value="1"/>
</dbReference>
<dbReference type="InterPro" id="IPR000160">
    <property type="entry name" value="GGDEF_dom"/>
</dbReference>
<evidence type="ECO:0000256" key="3">
    <source>
        <dbReference type="SAM" id="Phobius"/>
    </source>
</evidence>
<dbReference type="GO" id="GO:0005886">
    <property type="term" value="C:plasma membrane"/>
    <property type="evidence" value="ECO:0007669"/>
    <property type="project" value="TreeGrafter"/>
</dbReference>